<dbReference type="EMBL" id="JALBCA010000006">
    <property type="protein sequence ID" value="KAI2392509.1"/>
    <property type="molecule type" value="Genomic_DNA"/>
</dbReference>
<sequence length="694" mass="77174">MSVAANRAERQQMRQRGAANRKVKDVDFGFSFGSPSLPLTQPTPSLSVAISARPAHASSSKPSTPNKKLSRPSTPHSRRSSSRKQSTTPKTRAPGSRGTIPSPLSVFDIPPEDEPEQRSSKRRRITPFQTIEEDVPLDLGSPHSDFVKSVGKFVIEQQPQANAAEPIPTPQVGDLQPNEQLLEGGLAPKHTPIPPPRQNTSPIAENDSPNQGENAEKNHTPGSERKRKKRKSVRLLPKKHPKVQFRSSPKDSPQQASAEEVEPPGLVKKKQASAEKTNTANLTPQQSPSAKTNDPNLTNEIASNLHRGEVENEFPTLLGGQEVESTEGPGIKDVEPQKSESRVPEAETAQKSKPTGRKQKKKARLAKSSAKTLEANQEDIEQDGRAQPEYAATPDHRLKRRHKKEKHAPSNAIKTASKHERPRNKNTVPVTVHRLANVTALETLSESDDASDNERPAPEKPAKHYKHLNRGGINAVDVLSQVCRETLEKTVSALETNIEQEANTSRAGEWKRKCNAVLEFGTELENSLFSISELLESNFGLATRWKSEKKDVLSLRHRLLSVRKEREDVALRIDEVRRQYADDERQRVVSLKCSSYMPPVDPKTIAFQLTQHQKHDSLNNSLHDLQLALDRNQKRSQDSADGTTLGGLEFLLRTVATDVSSTAPDSQGGLLRQVQRFNEQLEWAARRLEQRRQE</sequence>
<reference evidence="1" key="1">
    <citation type="journal article" date="2022" name="bioRxiv">
        <title>Population genetic analysis of Ophidiomyces ophidiicola, the causative agent of snake fungal disease, indicates recent introductions to the USA.</title>
        <authorList>
            <person name="Ladner J.T."/>
            <person name="Palmer J.M."/>
            <person name="Ettinger C.L."/>
            <person name="Stajich J.E."/>
            <person name="Farrell T.M."/>
            <person name="Glorioso B.M."/>
            <person name="Lawson B."/>
            <person name="Price S.J."/>
            <person name="Stengle A.G."/>
            <person name="Grear D.A."/>
            <person name="Lorch J.M."/>
        </authorList>
    </citation>
    <scope>NUCLEOTIDE SEQUENCE</scope>
    <source>
        <strain evidence="1">NWHC 24266-5</strain>
    </source>
</reference>
<comment type="caution">
    <text evidence="1">The sequence shown here is derived from an EMBL/GenBank/DDBJ whole genome shotgun (WGS) entry which is preliminary data.</text>
</comment>
<protein>
    <submittedName>
        <fullName evidence="1">Uncharacterized protein</fullName>
    </submittedName>
</protein>
<organism evidence="1">
    <name type="scientific">Ophidiomyces ophidiicola</name>
    <dbReference type="NCBI Taxonomy" id="1387563"/>
    <lineage>
        <taxon>Eukaryota</taxon>
        <taxon>Fungi</taxon>
        <taxon>Dikarya</taxon>
        <taxon>Ascomycota</taxon>
        <taxon>Pezizomycotina</taxon>
        <taxon>Eurotiomycetes</taxon>
        <taxon>Eurotiomycetidae</taxon>
        <taxon>Onygenales</taxon>
        <taxon>Onygenaceae</taxon>
        <taxon>Ophidiomyces</taxon>
    </lineage>
</organism>
<evidence type="ECO:0000313" key="1">
    <source>
        <dbReference type="EMBL" id="KAI2392509.1"/>
    </source>
</evidence>
<gene>
    <name evidence="1" type="ORF">LOY88_000570</name>
</gene>
<accession>A0ACB8V4F6</accession>
<proteinExistence type="predicted"/>
<name>A0ACB8V4F6_9EURO</name>